<organism evidence="1 2">
    <name type="scientific">Aureispira anguillae</name>
    <dbReference type="NCBI Taxonomy" id="2864201"/>
    <lineage>
        <taxon>Bacteria</taxon>
        <taxon>Pseudomonadati</taxon>
        <taxon>Bacteroidota</taxon>
        <taxon>Saprospiria</taxon>
        <taxon>Saprospirales</taxon>
        <taxon>Saprospiraceae</taxon>
        <taxon>Aureispira</taxon>
    </lineage>
</organism>
<dbReference type="AlphaFoldDB" id="A0A915YCB2"/>
<gene>
    <name evidence="1" type="ORF">AsAng_0011650</name>
</gene>
<keyword evidence="2" id="KW-1185">Reference proteome</keyword>
<dbReference type="Proteomes" id="UP001060919">
    <property type="component" value="Chromosome"/>
</dbReference>
<accession>A0A915YCB2</accession>
<sequence>MTLLKSSSIQTAILGKLPIKTISKDSLYDHPIQIALASLVSIAGHTKEIQGYYNGQAETARAVQRAFKQTIFCTAYQIFKHHPNIAQAVLQHPFSKKKVTNGPLARLNHQDRVVKTLGFLLVDIFFYQSLREEGYMDWDDGSYEAALLIAYGWRKILPDKIKLTQSSRTVHFKARNLLRQALKDYPKNELLPFVAQRYSSSWYLKNPLQLKQSVTYFQTLATSKKRSETAKAMKLLGQSSLVDLGLRYKKPDLIHNTIQKLERNLTIVQKNQGILLFAKAWANVYNNKPKAAQDIALQIADKKSSFFKYQAATILHTVGAEKKANNLFKTLNLKQ</sequence>
<dbReference type="KEGG" id="aup:AsAng_0011650"/>
<reference evidence="1" key="1">
    <citation type="submission" date="2022-09" db="EMBL/GenBank/DDBJ databases">
        <title>Aureispira anguillicida sp. nov., isolated from Leptocephalus of Japanese eel Anguilla japonica.</title>
        <authorList>
            <person name="Yuasa K."/>
            <person name="Mekata T."/>
            <person name="Ikunari K."/>
        </authorList>
    </citation>
    <scope>NUCLEOTIDE SEQUENCE</scope>
    <source>
        <strain evidence="1">EL160426</strain>
    </source>
</reference>
<evidence type="ECO:0000313" key="2">
    <source>
        <dbReference type="Proteomes" id="UP001060919"/>
    </source>
</evidence>
<dbReference type="EMBL" id="AP026867">
    <property type="protein sequence ID" value="BDS10457.1"/>
    <property type="molecule type" value="Genomic_DNA"/>
</dbReference>
<dbReference type="RefSeq" id="WP_264791767.1">
    <property type="nucleotide sequence ID" value="NZ_AP026867.1"/>
</dbReference>
<proteinExistence type="predicted"/>
<evidence type="ECO:0000313" key="1">
    <source>
        <dbReference type="EMBL" id="BDS10457.1"/>
    </source>
</evidence>
<name>A0A915YCB2_9BACT</name>
<protein>
    <submittedName>
        <fullName evidence="1">Uncharacterized protein</fullName>
    </submittedName>
</protein>